<dbReference type="STRING" id="1314781.A0A165DUE9"/>
<accession>A0A165DUE9</accession>
<protein>
    <submittedName>
        <fullName evidence="2">Uncharacterized protein</fullName>
    </submittedName>
</protein>
<sequence>MQRNVSSSSTEGVPLLPSPSDAKKKEQTKISLKNIVDNIGPFLQSGAKANPYADACVSTLMRVLQYEVDRQENDEQIASALKSMSNMVTTIQYLNPAVMEDEQLASQLKLALTAMNEEMKTFEAFAAKYYAKKIISRIITSKGAKSTLRQYVERFKGHQDHMIMILGVRADMRVKDVRETLYSVEGMLRGMQTSPFADPTDTAASEEMEEMLEESLMGAVANFDEERKAAKAENEMGIEVSTQELVVVVRNTEEL</sequence>
<dbReference type="AlphaFoldDB" id="A0A165DUE9"/>
<feature type="compositionally biased region" description="Polar residues" evidence="1">
    <location>
        <begin position="1"/>
        <end position="11"/>
    </location>
</feature>
<dbReference type="EMBL" id="KV426190">
    <property type="protein sequence ID" value="KZV85382.1"/>
    <property type="molecule type" value="Genomic_DNA"/>
</dbReference>
<organism evidence="2 3">
    <name type="scientific">Exidia glandulosa HHB12029</name>
    <dbReference type="NCBI Taxonomy" id="1314781"/>
    <lineage>
        <taxon>Eukaryota</taxon>
        <taxon>Fungi</taxon>
        <taxon>Dikarya</taxon>
        <taxon>Basidiomycota</taxon>
        <taxon>Agaricomycotina</taxon>
        <taxon>Agaricomycetes</taxon>
        <taxon>Auriculariales</taxon>
        <taxon>Exidiaceae</taxon>
        <taxon>Exidia</taxon>
    </lineage>
</organism>
<feature type="region of interest" description="Disordered" evidence="1">
    <location>
        <begin position="1"/>
        <end position="27"/>
    </location>
</feature>
<dbReference type="InParanoid" id="A0A165DUE9"/>
<keyword evidence="3" id="KW-1185">Reference proteome</keyword>
<evidence type="ECO:0000313" key="2">
    <source>
        <dbReference type="EMBL" id="KZV85382.1"/>
    </source>
</evidence>
<gene>
    <name evidence="2" type="ORF">EXIGLDRAFT_257155</name>
</gene>
<evidence type="ECO:0000256" key="1">
    <source>
        <dbReference type="SAM" id="MobiDB-lite"/>
    </source>
</evidence>
<dbReference type="Proteomes" id="UP000077266">
    <property type="component" value="Unassembled WGS sequence"/>
</dbReference>
<reference evidence="2 3" key="1">
    <citation type="journal article" date="2016" name="Mol. Biol. Evol.">
        <title>Comparative Genomics of Early-Diverging Mushroom-Forming Fungi Provides Insights into the Origins of Lignocellulose Decay Capabilities.</title>
        <authorList>
            <person name="Nagy L.G."/>
            <person name="Riley R."/>
            <person name="Tritt A."/>
            <person name="Adam C."/>
            <person name="Daum C."/>
            <person name="Floudas D."/>
            <person name="Sun H."/>
            <person name="Yadav J.S."/>
            <person name="Pangilinan J."/>
            <person name="Larsson K.H."/>
            <person name="Matsuura K."/>
            <person name="Barry K."/>
            <person name="Labutti K."/>
            <person name="Kuo R."/>
            <person name="Ohm R.A."/>
            <person name="Bhattacharya S.S."/>
            <person name="Shirouzu T."/>
            <person name="Yoshinaga Y."/>
            <person name="Martin F.M."/>
            <person name="Grigoriev I.V."/>
            <person name="Hibbett D.S."/>
        </authorList>
    </citation>
    <scope>NUCLEOTIDE SEQUENCE [LARGE SCALE GENOMIC DNA]</scope>
    <source>
        <strain evidence="2 3">HHB12029</strain>
    </source>
</reference>
<evidence type="ECO:0000313" key="3">
    <source>
        <dbReference type="Proteomes" id="UP000077266"/>
    </source>
</evidence>
<name>A0A165DUE9_EXIGL</name>
<proteinExistence type="predicted"/>